<organism evidence="1 2">
    <name type="scientific">Noviherbaspirillum humi</name>
    <dbReference type="NCBI Taxonomy" id="1688639"/>
    <lineage>
        <taxon>Bacteria</taxon>
        <taxon>Pseudomonadati</taxon>
        <taxon>Pseudomonadota</taxon>
        <taxon>Betaproteobacteria</taxon>
        <taxon>Burkholderiales</taxon>
        <taxon>Oxalobacteraceae</taxon>
        <taxon>Noviherbaspirillum</taxon>
    </lineage>
</organism>
<dbReference type="EMBL" id="FZOT01000010">
    <property type="protein sequence ID" value="SNS95774.1"/>
    <property type="molecule type" value="Genomic_DNA"/>
</dbReference>
<reference evidence="1 2" key="1">
    <citation type="submission" date="2017-06" db="EMBL/GenBank/DDBJ databases">
        <authorList>
            <person name="Kim H.J."/>
            <person name="Triplett B.A."/>
        </authorList>
    </citation>
    <scope>NUCLEOTIDE SEQUENCE [LARGE SCALE GENOMIC DNA]</scope>
    <source>
        <strain evidence="1 2">U15</strain>
    </source>
</reference>
<sequence length="81" mass="9072">MLRARRCGAKTKVKPMAKKEKLDPETEALINWCIEVEGHLVAGGATVAQAQDYIEEQVEWFTDLFYDGLTPEEAAQKAFEG</sequence>
<dbReference type="Proteomes" id="UP000198284">
    <property type="component" value="Unassembled WGS sequence"/>
</dbReference>
<dbReference type="AlphaFoldDB" id="A0A239ITL9"/>
<evidence type="ECO:0000313" key="1">
    <source>
        <dbReference type="EMBL" id="SNS95774.1"/>
    </source>
</evidence>
<keyword evidence="2" id="KW-1185">Reference proteome</keyword>
<proteinExistence type="predicted"/>
<accession>A0A239ITL9</accession>
<protein>
    <submittedName>
        <fullName evidence="1">Uncharacterized protein</fullName>
    </submittedName>
</protein>
<evidence type="ECO:0000313" key="2">
    <source>
        <dbReference type="Proteomes" id="UP000198284"/>
    </source>
</evidence>
<gene>
    <name evidence="1" type="ORF">SAMN06265795_11068</name>
</gene>
<name>A0A239ITL9_9BURK</name>